<evidence type="ECO:0000256" key="1">
    <source>
        <dbReference type="SAM" id="MobiDB-lite"/>
    </source>
</evidence>
<dbReference type="EMBL" id="GGEC01068946">
    <property type="protein sequence ID" value="MBX49430.1"/>
    <property type="molecule type" value="Transcribed_RNA"/>
</dbReference>
<accession>A0A2P2P3X9</accession>
<feature type="compositionally biased region" description="Basic and acidic residues" evidence="1">
    <location>
        <begin position="1"/>
        <end position="11"/>
    </location>
</feature>
<reference evidence="2" key="1">
    <citation type="submission" date="2018-02" db="EMBL/GenBank/DDBJ databases">
        <title>Rhizophora mucronata_Transcriptome.</title>
        <authorList>
            <person name="Meera S.P."/>
            <person name="Sreeshan A."/>
            <person name="Augustine A."/>
        </authorList>
    </citation>
    <scope>NUCLEOTIDE SEQUENCE</scope>
    <source>
        <tissue evidence="2">Leaf</tissue>
    </source>
</reference>
<sequence>MLYDCPEKESDTGMEVSRVLSSSDPLLI</sequence>
<proteinExistence type="predicted"/>
<organism evidence="2">
    <name type="scientific">Rhizophora mucronata</name>
    <name type="common">Asiatic mangrove</name>
    <dbReference type="NCBI Taxonomy" id="61149"/>
    <lineage>
        <taxon>Eukaryota</taxon>
        <taxon>Viridiplantae</taxon>
        <taxon>Streptophyta</taxon>
        <taxon>Embryophyta</taxon>
        <taxon>Tracheophyta</taxon>
        <taxon>Spermatophyta</taxon>
        <taxon>Magnoliopsida</taxon>
        <taxon>eudicotyledons</taxon>
        <taxon>Gunneridae</taxon>
        <taxon>Pentapetalae</taxon>
        <taxon>rosids</taxon>
        <taxon>fabids</taxon>
        <taxon>Malpighiales</taxon>
        <taxon>Rhizophoraceae</taxon>
        <taxon>Rhizophora</taxon>
    </lineage>
</organism>
<protein>
    <submittedName>
        <fullName evidence="2">Uncharacterized protein</fullName>
    </submittedName>
</protein>
<name>A0A2P2P3X9_RHIMU</name>
<feature type="region of interest" description="Disordered" evidence="1">
    <location>
        <begin position="1"/>
        <end position="28"/>
    </location>
</feature>
<feature type="compositionally biased region" description="Polar residues" evidence="1">
    <location>
        <begin position="19"/>
        <end position="28"/>
    </location>
</feature>
<dbReference type="AlphaFoldDB" id="A0A2P2P3X9"/>
<evidence type="ECO:0000313" key="2">
    <source>
        <dbReference type="EMBL" id="MBX49430.1"/>
    </source>
</evidence>